<dbReference type="Pfam" id="PF00512">
    <property type="entry name" value="HisKA"/>
    <property type="match status" value="1"/>
</dbReference>
<protein>
    <recommendedName>
        <fullName evidence="2">histidine kinase</fullName>
        <ecNumber evidence="2">2.7.13.3</ecNumber>
    </recommendedName>
</protein>
<name>A0A5K7YT91_9BACT</name>
<dbReference type="OrthoDB" id="9790791at2"/>
<feature type="transmembrane region" description="Helical" evidence="3">
    <location>
        <begin position="141"/>
        <end position="161"/>
    </location>
</feature>
<sequence>MNYLGNELIGNLNRHSSDSAGEFMMVNASGYWLKGLEPGEEWGFMFDDRKKLTQVRRDPEAWRIISTRDEGQFRNDQGLYTYATICPLNRNMLSSTGSSQAFTPSAGERSGREMHWKIISLVSEKTLQGHSQMLLLKKLPAGSLEALLIVAVAMAFSVITVQRKRAAEERLYLEKLQAILELAGGVCHELSQPMQAISGYCELLMINRKDDNPHSGMIKKMKAQIERMGGITNQLTRITKYETTDYLGGKIVDIEKSSLPSSDTNEDVKK</sequence>
<dbReference type="RefSeq" id="WP_155317527.1">
    <property type="nucleotide sequence ID" value="NZ_AP021874.1"/>
</dbReference>
<dbReference type="InterPro" id="IPR003661">
    <property type="entry name" value="HisK_dim/P_dom"/>
</dbReference>
<dbReference type="AlphaFoldDB" id="A0A5K7YT91"/>
<dbReference type="KEGG" id="dalk:DSCA_34240"/>
<dbReference type="GO" id="GO:0000155">
    <property type="term" value="F:phosphorelay sensor kinase activity"/>
    <property type="evidence" value="ECO:0007669"/>
    <property type="project" value="InterPro"/>
</dbReference>
<evidence type="ECO:0000259" key="4">
    <source>
        <dbReference type="SMART" id="SM00388"/>
    </source>
</evidence>
<feature type="domain" description="Signal transduction histidine kinase dimerisation/phosphoacceptor" evidence="4">
    <location>
        <begin position="178"/>
        <end position="244"/>
    </location>
</feature>
<dbReference type="SMART" id="SM00388">
    <property type="entry name" value="HisKA"/>
    <property type="match status" value="1"/>
</dbReference>
<evidence type="ECO:0000256" key="1">
    <source>
        <dbReference type="ARBA" id="ARBA00000085"/>
    </source>
</evidence>
<dbReference type="CDD" id="cd00082">
    <property type="entry name" value="HisKA"/>
    <property type="match status" value="1"/>
</dbReference>
<proteinExistence type="predicted"/>
<dbReference type="EC" id="2.7.13.3" evidence="2"/>
<dbReference type="SUPFAM" id="SSF47384">
    <property type="entry name" value="Homodimeric domain of signal transducing histidine kinase"/>
    <property type="match status" value="1"/>
</dbReference>
<organism evidence="5 6">
    <name type="scientific">Desulfosarcina alkanivorans</name>
    <dbReference type="NCBI Taxonomy" id="571177"/>
    <lineage>
        <taxon>Bacteria</taxon>
        <taxon>Pseudomonadati</taxon>
        <taxon>Thermodesulfobacteriota</taxon>
        <taxon>Desulfobacteria</taxon>
        <taxon>Desulfobacterales</taxon>
        <taxon>Desulfosarcinaceae</taxon>
        <taxon>Desulfosarcina</taxon>
    </lineage>
</organism>
<dbReference type="EMBL" id="AP021874">
    <property type="protein sequence ID" value="BBO69494.1"/>
    <property type="molecule type" value="Genomic_DNA"/>
</dbReference>
<dbReference type="Gene3D" id="1.10.287.130">
    <property type="match status" value="1"/>
</dbReference>
<evidence type="ECO:0000313" key="6">
    <source>
        <dbReference type="Proteomes" id="UP000427906"/>
    </source>
</evidence>
<reference evidence="5 6" key="1">
    <citation type="submission" date="2019-11" db="EMBL/GenBank/DDBJ databases">
        <title>Comparative genomics of hydrocarbon-degrading Desulfosarcina strains.</title>
        <authorList>
            <person name="Watanabe M."/>
            <person name="Kojima H."/>
            <person name="Fukui M."/>
        </authorList>
    </citation>
    <scope>NUCLEOTIDE SEQUENCE [LARGE SCALE GENOMIC DNA]</scope>
    <source>
        <strain evidence="5 6">PL12</strain>
    </source>
</reference>
<keyword evidence="3" id="KW-1133">Transmembrane helix</keyword>
<evidence type="ECO:0000256" key="3">
    <source>
        <dbReference type="SAM" id="Phobius"/>
    </source>
</evidence>
<keyword evidence="6" id="KW-1185">Reference proteome</keyword>
<evidence type="ECO:0000256" key="2">
    <source>
        <dbReference type="ARBA" id="ARBA00012438"/>
    </source>
</evidence>
<dbReference type="Proteomes" id="UP000427906">
    <property type="component" value="Chromosome"/>
</dbReference>
<accession>A0A5K7YT91</accession>
<dbReference type="Gene3D" id="3.30.450.20">
    <property type="entry name" value="PAS domain"/>
    <property type="match status" value="1"/>
</dbReference>
<dbReference type="SUPFAM" id="SSF103190">
    <property type="entry name" value="Sensory domain-like"/>
    <property type="match status" value="1"/>
</dbReference>
<keyword evidence="3" id="KW-0812">Transmembrane</keyword>
<dbReference type="InterPro" id="IPR036097">
    <property type="entry name" value="HisK_dim/P_sf"/>
</dbReference>
<evidence type="ECO:0000313" key="5">
    <source>
        <dbReference type="EMBL" id="BBO69494.1"/>
    </source>
</evidence>
<comment type="catalytic activity">
    <reaction evidence="1">
        <text>ATP + protein L-histidine = ADP + protein N-phospho-L-histidine.</text>
        <dbReference type="EC" id="2.7.13.3"/>
    </reaction>
</comment>
<gene>
    <name evidence="5" type="ORF">DSCA_34240</name>
</gene>
<keyword evidence="3" id="KW-0472">Membrane</keyword>
<dbReference type="InterPro" id="IPR029151">
    <property type="entry name" value="Sensor-like_sf"/>
</dbReference>